<accession>A0AAN8CIT1</accession>
<name>A0AAN8CIT1_9TELE</name>
<evidence type="ECO:0000313" key="2">
    <source>
        <dbReference type="EMBL" id="KAK5902913.1"/>
    </source>
</evidence>
<dbReference type="AlphaFoldDB" id="A0AAN8CIT1"/>
<gene>
    <name evidence="2" type="ORF">CesoFtcFv8_008124</name>
</gene>
<feature type="region of interest" description="Disordered" evidence="1">
    <location>
        <begin position="1"/>
        <end position="32"/>
    </location>
</feature>
<comment type="caution">
    <text evidence="2">The sequence shown here is derived from an EMBL/GenBank/DDBJ whole genome shotgun (WGS) entry which is preliminary data.</text>
</comment>
<dbReference type="EMBL" id="JAULUE010002051">
    <property type="protein sequence ID" value="KAK5902913.1"/>
    <property type="molecule type" value="Genomic_DNA"/>
</dbReference>
<organism evidence="2 3">
    <name type="scientific">Champsocephalus esox</name>
    <name type="common">pike icefish</name>
    <dbReference type="NCBI Taxonomy" id="159716"/>
    <lineage>
        <taxon>Eukaryota</taxon>
        <taxon>Metazoa</taxon>
        <taxon>Chordata</taxon>
        <taxon>Craniata</taxon>
        <taxon>Vertebrata</taxon>
        <taxon>Euteleostomi</taxon>
        <taxon>Actinopterygii</taxon>
        <taxon>Neopterygii</taxon>
        <taxon>Teleostei</taxon>
        <taxon>Neoteleostei</taxon>
        <taxon>Acanthomorphata</taxon>
        <taxon>Eupercaria</taxon>
        <taxon>Perciformes</taxon>
        <taxon>Notothenioidei</taxon>
        <taxon>Channichthyidae</taxon>
        <taxon>Champsocephalus</taxon>
    </lineage>
</organism>
<proteinExistence type="predicted"/>
<sequence>MPLQDPGELTGAGEGETGSQAGPGTPVEPTAAGYRQGGLAVRLSAPKLGPETASQPLSATRSQYPSKLFAYGHTTLRH</sequence>
<reference evidence="2 3" key="1">
    <citation type="journal article" date="2023" name="Mol. Biol. Evol.">
        <title>Genomics of Secondarily Temperate Adaptation in the Only Non-Antarctic Icefish.</title>
        <authorList>
            <person name="Rivera-Colon A.G."/>
            <person name="Rayamajhi N."/>
            <person name="Minhas B.F."/>
            <person name="Madrigal G."/>
            <person name="Bilyk K.T."/>
            <person name="Yoon V."/>
            <person name="Hune M."/>
            <person name="Gregory S."/>
            <person name="Cheng C.H.C."/>
            <person name="Catchen J.M."/>
        </authorList>
    </citation>
    <scope>NUCLEOTIDE SEQUENCE [LARGE SCALE GENOMIC DNA]</scope>
    <source>
        <strain evidence="2">JC2023a</strain>
    </source>
</reference>
<keyword evidence="3" id="KW-1185">Reference proteome</keyword>
<evidence type="ECO:0000256" key="1">
    <source>
        <dbReference type="SAM" id="MobiDB-lite"/>
    </source>
</evidence>
<evidence type="ECO:0000313" key="3">
    <source>
        <dbReference type="Proteomes" id="UP001335648"/>
    </source>
</evidence>
<protein>
    <submittedName>
        <fullName evidence="2">Uncharacterized protein</fullName>
    </submittedName>
</protein>
<dbReference type="Proteomes" id="UP001335648">
    <property type="component" value="Unassembled WGS sequence"/>
</dbReference>